<proteinExistence type="predicted"/>
<dbReference type="WBParaSite" id="SPAL_0000838500.1">
    <property type="protein sequence ID" value="SPAL_0000838500.1"/>
    <property type="gene ID" value="SPAL_0000838500"/>
</dbReference>
<feature type="signal peptide" evidence="1">
    <location>
        <begin position="1"/>
        <end position="20"/>
    </location>
</feature>
<protein>
    <submittedName>
        <fullName evidence="3">Fatty-acid and retinol-binding protein 1</fullName>
    </submittedName>
</protein>
<keyword evidence="2" id="KW-1185">Reference proteome</keyword>
<sequence length="142" mass="16454">MVKLLISLILLFNLINFSNSTKDVIVDKINNLDEVLLEVKDPATREIVKMIIDTMKFIEFPLEFGDKEKYVKNKPFVEERISQNLKMIGLLSSQINDQLLPFITQNFANSQDTSSDLFFDFIPLGKSKKFLENYLFGKKIKV</sequence>
<evidence type="ECO:0000313" key="3">
    <source>
        <dbReference type="WBParaSite" id="SPAL_0000838500.1"/>
    </source>
</evidence>
<dbReference type="AlphaFoldDB" id="A0A0N5BR81"/>
<name>A0A0N5BR81_STREA</name>
<organism evidence="2 3">
    <name type="scientific">Strongyloides papillosus</name>
    <name type="common">Intestinal threadworm</name>
    <dbReference type="NCBI Taxonomy" id="174720"/>
    <lineage>
        <taxon>Eukaryota</taxon>
        <taxon>Metazoa</taxon>
        <taxon>Ecdysozoa</taxon>
        <taxon>Nematoda</taxon>
        <taxon>Chromadorea</taxon>
        <taxon>Rhabditida</taxon>
        <taxon>Tylenchina</taxon>
        <taxon>Panagrolaimomorpha</taxon>
        <taxon>Strongyloidoidea</taxon>
        <taxon>Strongyloididae</taxon>
        <taxon>Strongyloides</taxon>
    </lineage>
</organism>
<feature type="chain" id="PRO_5005894740" evidence="1">
    <location>
        <begin position="21"/>
        <end position="142"/>
    </location>
</feature>
<accession>A0A0N5BR81</accession>
<reference evidence="3" key="1">
    <citation type="submission" date="2017-02" db="UniProtKB">
        <authorList>
            <consortium name="WormBaseParasite"/>
        </authorList>
    </citation>
    <scope>IDENTIFICATION</scope>
</reference>
<evidence type="ECO:0000313" key="2">
    <source>
        <dbReference type="Proteomes" id="UP000046392"/>
    </source>
</evidence>
<evidence type="ECO:0000256" key="1">
    <source>
        <dbReference type="SAM" id="SignalP"/>
    </source>
</evidence>
<dbReference type="Proteomes" id="UP000046392">
    <property type="component" value="Unplaced"/>
</dbReference>
<keyword evidence="1" id="KW-0732">Signal</keyword>